<dbReference type="RefSeq" id="WP_048434712.1">
    <property type="nucleotide sequence ID" value="NZ_LWHQ01000021.1"/>
</dbReference>
<dbReference type="AlphaFoldDB" id="A0A179SBX2"/>
<evidence type="ECO:0000313" key="2">
    <source>
        <dbReference type="Proteomes" id="UP000078316"/>
    </source>
</evidence>
<dbReference type="EMBL" id="LWHQ01000021">
    <property type="protein sequence ID" value="OAS24895.1"/>
    <property type="molecule type" value="Genomic_DNA"/>
</dbReference>
<accession>A0A179SBX2</accession>
<dbReference type="Proteomes" id="UP000078316">
    <property type="component" value="Unassembled WGS sequence"/>
</dbReference>
<sequence length="137" mass="15382">MRTKSGIAFACPIRPLDLADRERLADELHAAGRPSIVYVRCITDDRYDPEAIRPELDLIVETNSITRARSVWSNWSLSQGVDGRYRVQVLCPNSLPAGKTRRKREDGYDADVDLDMLQLERDLAALDADDRALGLAI</sequence>
<name>A0A179SBX2_9HYPH</name>
<dbReference type="STRING" id="427683.A5481_12445"/>
<proteinExistence type="predicted"/>
<evidence type="ECO:0000313" key="1">
    <source>
        <dbReference type="EMBL" id="OAS24895.1"/>
    </source>
</evidence>
<protein>
    <submittedName>
        <fullName evidence="1">Uncharacterized protein</fullName>
    </submittedName>
</protein>
<gene>
    <name evidence="1" type="ORF">A5481_12445</name>
</gene>
<organism evidence="1 2">
    <name type="scientific">Methylobacterium platani</name>
    <dbReference type="NCBI Taxonomy" id="427683"/>
    <lineage>
        <taxon>Bacteria</taxon>
        <taxon>Pseudomonadati</taxon>
        <taxon>Pseudomonadota</taxon>
        <taxon>Alphaproteobacteria</taxon>
        <taxon>Hyphomicrobiales</taxon>
        <taxon>Methylobacteriaceae</taxon>
        <taxon>Methylobacterium</taxon>
    </lineage>
</organism>
<reference evidence="1 2" key="1">
    <citation type="submission" date="2016-04" db="EMBL/GenBank/DDBJ databases">
        <authorList>
            <person name="Evans L.H."/>
            <person name="Alamgir A."/>
            <person name="Owens N."/>
            <person name="Weber N.D."/>
            <person name="Virtaneva K."/>
            <person name="Barbian K."/>
            <person name="Babar A."/>
            <person name="Rosenke K."/>
        </authorList>
    </citation>
    <scope>NUCLEOTIDE SEQUENCE [LARGE SCALE GENOMIC DNA]</scope>
    <source>
        <strain evidence="1 2">PMB02</strain>
    </source>
</reference>
<comment type="caution">
    <text evidence="1">The sequence shown here is derived from an EMBL/GenBank/DDBJ whole genome shotgun (WGS) entry which is preliminary data.</text>
</comment>